<name>A0A480B2G1_9BURK</name>
<sequence>MPRVWPAVCGFDRIGAQFGLDLVMDMPSFATLHRSRQTWGGLLLALLLALLPLRGWAEASMWLSMAAPQSAASALPVPPCHAAVEAPEGDLPDEAASGCLLCSLCHGADLCQPAAGSVRDAAGTAAAAAVLQGHSPPALPLPERPPRV</sequence>
<comment type="caution">
    <text evidence="1">The sequence shown here is derived from an EMBL/GenBank/DDBJ whole genome shotgun (WGS) entry which is preliminary data.</text>
</comment>
<keyword evidence="2" id="KW-1185">Reference proteome</keyword>
<gene>
    <name evidence="1" type="ORF">AQPW35_42890</name>
</gene>
<protein>
    <recommendedName>
        <fullName evidence="3">DUF2946 domain-containing protein</fullName>
    </recommendedName>
</protein>
<evidence type="ECO:0000313" key="1">
    <source>
        <dbReference type="EMBL" id="GCL65208.1"/>
    </source>
</evidence>
<evidence type="ECO:0008006" key="3">
    <source>
        <dbReference type="Google" id="ProtNLM"/>
    </source>
</evidence>
<accession>A0A480B2G1</accession>
<evidence type="ECO:0000313" key="2">
    <source>
        <dbReference type="Proteomes" id="UP000301751"/>
    </source>
</evidence>
<dbReference type="EMBL" id="BJCL01000014">
    <property type="protein sequence ID" value="GCL65208.1"/>
    <property type="molecule type" value="Genomic_DNA"/>
</dbReference>
<reference evidence="2" key="1">
    <citation type="submission" date="2019-03" db="EMBL/GenBank/DDBJ databases">
        <title>Aquabacterium pictum sp.nov., the first bacteriochlorophyll a-containing freshwater bacterium in the genus Aquabacterium of the class Betaproteobacteria.</title>
        <authorList>
            <person name="Hirose S."/>
            <person name="Tank M."/>
            <person name="Hara E."/>
            <person name="Tamaki H."/>
            <person name="Takaichi S."/>
            <person name="Haruta S."/>
            <person name="Hanada S."/>
        </authorList>
    </citation>
    <scope>NUCLEOTIDE SEQUENCE [LARGE SCALE GENOMIC DNA]</scope>
    <source>
        <strain evidence="2">W35</strain>
    </source>
</reference>
<proteinExistence type="predicted"/>
<dbReference type="Proteomes" id="UP000301751">
    <property type="component" value="Unassembled WGS sequence"/>
</dbReference>
<dbReference type="AlphaFoldDB" id="A0A480B2G1"/>
<organism evidence="1 2">
    <name type="scientific">Pseudaquabacterium pictum</name>
    <dbReference type="NCBI Taxonomy" id="2315236"/>
    <lineage>
        <taxon>Bacteria</taxon>
        <taxon>Pseudomonadati</taxon>
        <taxon>Pseudomonadota</taxon>
        <taxon>Betaproteobacteria</taxon>
        <taxon>Burkholderiales</taxon>
        <taxon>Sphaerotilaceae</taxon>
        <taxon>Pseudaquabacterium</taxon>
    </lineage>
</organism>